<dbReference type="Pfam" id="PF07677">
    <property type="entry name" value="A2M_recep"/>
    <property type="match status" value="1"/>
</dbReference>
<feature type="chain" id="PRO_5038031346" description="TEP1-F" evidence="11">
    <location>
        <begin position="30"/>
        <end position="1620"/>
    </location>
</feature>
<feature type="region of interest" description="Disordered" evidence="10">
    <location>
        <begin position="1597"/>
        <end position="1620"/>
    </location>
</feature>
<evidence type="ECO:0000313" key="16">
    <source>
        <dbReference type="WBParaSite" id="Minc3s00141g05866"/>
    </source>
</evidence>
<dbReference type="Gene3D" id="1.50.10.20">
    <property type="match status" value="1"/>
</dbReference>
<dbReference type="WBParaSite" id="Minc3s00141g05866">
    <property type="protein sequence ID" value="Minc3s00141g05866"/>
    <property type="gene ID" value="Minc3s00141g05866"/>
</dbReference>
<evidence type="ECO:0000259" key="14">
    <source>
        <dbReference type="SMART" id="SM01361"/>
    </source>
</evidence>
<feature type="signal peptide" evidence="11">
    <location>
        <begin position="1"/>
        <end position="29"/>
    </location>
</feature>
<dbReference type="PROSITE" id="PS00477">
    <property type="entry name" value="ALPHA_2_MACROGLOBULIN"/>
    <property type="match status" value="1"/>
</dbReference>
<evidence type="ECO:0000256" key="1">
    <source>
        <dbReference type="ARBA" id="ARBA00010952"/>
    </source>
</evidence>
<evidence type="ECO:0000259" key="13">
    <source>
        <dbReference type="SMART" id="SM01360"/>
    </source>
</evidence>
<dbReference type="InterPro" id="IPR041555">
    <property type="entry name" value="MG3"/>
</dbReference>
<dbReference type="Pfam" id="PF07678">
    <property type="entry name" value="TED_complement"/>
    <property type="match status" value="1"/>
</dbReference>
<feature type="domain" description="Alpha-2-macroglobulin bait region" evidence="12">
    <location>
        <begin position="518"/>
        <end position="658"/>
    </location>
</feature>
<dbReference type="Pfam" id="PF17791">
    <property type="entry name" value="MG3"/>
    <property type="match status" value="1"/>
</dbReference>
<name>A0A914KW51_MELIC</name>
<dbReference type="FunFam" id="1.50.10.20:FF:000001">
    <property type="entry name" value="CD109 isoform 1"/>
    <property type="match status" value="1"/>
</dbReference>
<dbReference type="InterPro" id="IPR009048">
    <property type="entry name" value="A-macroglobulin_rcpt-bd"/>
</dbReference>
<dbReference type="PANTHER" id="PTHR11412">
    <property type="entry name" value="MACROGLOBULIN / COMPLEMENT"/>
    <property type="match status" value="1"/>
</dbReference>
<dbReference type="SUPFAM" id="SSF81296">
    <property type="entry name" value="E set domains"/>
    <property type="match status" value="1"/>
</dbReference>
<comment type="function">
    <text evidence="7">Binds covalently through a thioester bond to the pathogen surface resulting in pathogen clearance.</text>
</comment>
<feature type="compositionally biased region" description="Low complexity" evidence="10">
    <location>
        <begin position="1602"/>
        <end position="1620"/>
    </location>
</feature>
<dbReference type="Pfam" id="PF00207">
    <property type="entry name" value="A2M"/>
    <property type="match status" value="1"/>
</dbReference>
<dbReference type="PANTHER" id="PTHR11412:SF175">
    <property type="entry name" value="TEP (THIOLESTER CONTAINING PROTEIN)"/>
    <property type="match status" value="1"/>
</dbReference>
<dbReference type="InterPro" id="IPR014756">
    <property type="entry name" value="Ig_E-set"/>
</dbReference>
<keyword evidence="2" id="KW-0646">Protease inhibitor</keyword>
<keyword evidence="3 11" id="KW-0732">Signal</keyword>
<accession>A0A914KW51</accession>
<sequence length="1620" mass="182081">MSKPPKLFFKTKFILFILINLLIFNKLFAAENNGGEINKEEINEKEEGEDNTSTTQISTTITTPIPKNYVGSYLVIAPKIVRSRLPYAVSVNILRSSEPDHIVRVEIRDSRNETIAARVVSNVKTGIPQTITVDSLPEEGLLTEEQYSVYVKAETIASRTVFEDSASIRASQKSISIFVQTDKAIYKPGSDVHYRVIVVTPELTPYSEPVSLYIEDPNQNRIVDTPKIELKKGVHSGELTLSSEPPLGIWRIFVTTKSGQKFNKEFTVERYVLPKFEVNIKTPTYITINDSLDVTIIAKYTYGNGVAGKVKIRLELPFPRWSIHSLQHQPKLENGGIEKTLKLNPIGETFIHFDNQELRERKLIMDYGGSTLRLIAEVVEELTEQTRNSSAQLTIYEYDVKLELEKQGETFKPGLPYSVVIALKQMDDSPIKSSLPRRVHLTTFYFFLSTSTQEEKEVKILELNAHGTAIMQLLPPLNCSNFRVEASYDRSGHDNFTNSPIYSSLYVEAAKSPSQSFLQVNADNQGIVDAGKTLSFSVKCTEPMTSSLTYQVVARGIVVLSEQIAFPQEGQTNALINFEATPQMAPKARLVVYAIRSKNKEIIVDAVDFKVEGLFRNNVTLTSNVNQASPGEPIKFSVHASPNSFVGLLAIDQSVLLLKSGNDLTKELVEQDLEEYDTTSSGNRFWGDFRMKRRARSIWYPFWGVGGRDANSIFKNSGLIVLTDAYLYSEPESIGLFGYPVSDEGFVMDDSVQSLAVIPNKNVLKPSVRKRFPETWIWNHMLTKLMVGYAMPLSGPVLSHSRWKKMRFSSNKIFKSSGLEQTKRIRSEFPETWIWTDSNFTTNESGEAVYETTVPDTITSWICSAFAINEENGLGLAPSQLKLRVFRPFFLRLELPYSVKRGEKMALQVLIFNYLETEQEVTVTLKPNPGFELLQKDGSPLRPPRQDLKQNNGNTKTNTVLYSRSLSVPGGGGTRAVYFPLKFTEIGQIRLSLQGRAEQANDAIEQTLLVEPEGYRVDRNIPLVIDLSQTTTLTTTTTEANEQQNIQTPELQQQQQQSPQFHQIIEMQFPADYVTGSRKARFELIGDIMGPVLANLDSLVRMPYGCGEQNMVTLVPNIVVLSYLRATQRSTPQIELKIKKYMETGYQRELTYRHSDNSFSAFGEHDPHGSTWLTAFVIGSFKQAQTFIYVDDKVLEDSIAFLIAQQQESGAFMERGEVLHKAMQGGAAEGGYSLTAYVLIVLLQNHVQNKVTEKARIYLESKLEEQKDNSYALAISCYSLHLANSEKKTDCLKLLELNKITSNDGNVHWTGIKKEKSQQTNSQPVDIETTSYALLTYMLIDDKIKALPIVKWLTSQRNSLGGFSSTQDTVMALQALGKYAERSYGAAFNVTIKIQNGADSHNFNINPQNSLVLQSYELSNLDSPVEIEAFGSSLAFIQLQYFYYRLPSQKDELSFYCENDLKEQRNGQRLLLDLCCNYTRSGGRSNMAVAEIQALSGFKFDEEEIGKLTGIGDLQRVELEKDDTKANIYFNSLSDVPVCLTLSSDLVYQVAEQKPAQYLLYDYYQPDLQLKSSYGGNQQQPTIRSLEDTCSECWPDPAALQSSSTSTKTSNNSTTSSPAK</sequence>
<dbReference type="Gene3D" id="2.60.40.10">
    <property type="entry name" value="Immunoglobulins"/>
    <property type="match status" value="2"/>
</dbReference>
<dbReference type="InterPro" id="IPR050473">
    <property type="entry name" value="A2M/Complement_sys"/>
</dbReference>
<evidence type="ECO:0000256" key="11">
    <source>
        <dbReference type="SAM" id="SignalP"/>
    </source>
</evidence>
<dbReference type="InterPro" id="IPR011626">
    <property type="entry name" value="Alpha-macroglobulin_TED"/>
</dbReference>
<dbReference type="Gene3D" id="2.60.120.1540">
    <property type="match status" value="1"/>
</dbReference>
<evidence type="ECO:0000256" key="6">
    <source>
        <dbReference type="ARBA" id="ARBA00023180"/>
    </source>
</evidence>
<evidence type="ECO:0000256" key="5">
    <source>
        <dbReference type="ARBA" id="ARBA00023157"/>
    </source>
</evidence>
<evidence type="ECO:0000256" key="10">
    <source>
        <dbReference type="SAM" id="MobiDB-lite"/>
    </source>
</evidence>
<dbReference type="Proteomes" id="UP000887563">
    <property type="component" value="Unplaced"/>
</dbReference>
<dbReference type="SMART" id="SM01419">
    <property type="entry name" value="Thiol-ester_cl"/>
    <property type="match status" value="1"/>
</dbReference>
<dbReference type="SUPFAM" id="SSF49410">
    <property type="entry name" value="Alpha-macroglobulin receptor domain"/>
    <property type="match status" value="1"/>
</dbReference>
<feature type="domain" description="Alpha-macroglobulin receptor-binding" evidence="14">
    <location>
        <begin position="1485"/>
        <end position="1574"/>
    </location>
</feature>
<keyword evidence="6" id="KW-0325">Glycoprotein</keyword>
<dbReference type="InterPro" id="IPR019742">
    <property type="entry name" value="MacrogloblnA2_CS"/>
</dbReference>
<evidence type="ECO:0000256" key="8">
    <source>
        <dbReference type="ARBA" id="ARBA00063781"/>
    </source>
</evidence>
<comment type="subunit">
    <text evidence="8">Heterodimer of a TEP1-N chain and an TEP1-C chain non-covalently linked. Forms a complex composed of TEP1-N and TEP1-C heterodimer, LRIM1 and APL1C; the interaction stabilizes TEP1-N and TEP1-C heterodimer, prevents its binding to tissues while circulating in the hemolymph and protects the thioester bond from hydrolysis. Mature TEP1 and to a lesser extent full-length TEP1 interact with SPCLIP1; the interaction is induced by microbial infection.</text>
</comment>
<evidence type="ECO:0000256" key="7">
    <source>
        <dbReference type="ARBA" id="ARBA00057615"/>
    </source>
</evidence>
<dbReference type="Pfam" id="PF07703">
    <property type="entry name" value="A2M_BRD"/>
    <property type="match status" value="1"/>
</dbReference>
<dbReference type="Gene3D" id="2.60.40.1940">
    <property type="match status" value="1"/>
</dbReference>
<comment type="similarity">
    <text evidence="1">Belongs to the protease inhibitor I39 (alpha-2-macroglobulin) family.</text>
</comment>
<dbReference type="Pfam" id="PF01835">
    <property type="entry name" value="MG2"/>
    <property type="match status" value="1"/>
</dbReference>
<dbReference type="Gene3D" id="2.60.40.690">
    <property type="entry name" value="Alpha-macroglobulin, receptor-binding domain"/>
    <property type="match status" value="1"/>
</dbReference>
<keyword evidence="4" id="KW-0722">Serine protease inhibitor</keyword>
<dbReference type="InterPro" id="IPR041813">
    <property type="entry name" value="A2M_TED"/>
</dbReference>
<dbReference type="InterPro" id="IPR011625">
    <property type="entry name" value="A2M_N_BRD"/>
</dbReference>
<feature type="region of interest" description="Disordered" evidence="10">
    <location>
        <begin position="937"/>
        <end position="956"/>
    </location>
</feature>
<evidence type="ECO:0000259" key="12">
    <source>
        <dbReference type="SMART" id="SM01359"/>
    </source>
</evidence>
<dbReference type="GO" id="GO:0004867">
    <property type="term" value="F:serine-type endopeptidase inhibitor activity"/>
    <property type="evidence" value="ECO:0007669"/>
    <property type="project" value="UniProtKB-KW"/>
</dbReference>
<feature type="domain" description="Alpha-2-macroglobulin" evidence="13">
    <location>
        <begin position="832"/>
        <end position="925"/>
    </location>
</feature>
<evidence type="ECO:0000256" key="3">
    <source>
        <dbReference type="ARBA" id="ARBA00022729"/>
    </source>
</evidence>
<proteinExistence type="inferred from homology"/>
<dbReference type="InterPro" id="IPR002890">
    <property type="entry name" value="MG2"/>
</dbReference>
<dbReference type="InterPro" id="IPR008930">
    <property type="entry name" value="Terpenoid_cyclase/PrenylTrfase"/>
</dbReference>
<evidence type="ECO:0000256" key="9">
    <source>
        <dbReference type="ARBA" id="ARBA00078071"/>
    </source>
</evidence>
<reference evidence="16" key="1">
    <citation type="submission" date="2022-11" db="UniProtKB">
        <authorList>
            <consortium name="WormBaseParasite"/>
        </authorList>
    </citation>
    <scope>IDENTIFICATION</scope>
</reference>
<keyword evidence="15" id="KW-1185">Reference proteome</keyword>
<dbReference type="FunFam" id="2.60.40.1930:FF:000001">
    <property type="entry name" value="CD109 isoform 3"/>
    <property type="match status" value="1"/>
</dbReference>
<dbReference type="SMART" id="SM01360">
    <property type="entry name" value="A2M"/>
    <property type="match status" value="1"/>
</dbReference>
<evidence type="ECO:0000313" key="15">
    <source>
        <dbReference type="Proteomes" id="UP000887563"/>
    </source>
</evidence>
<dbReference type="CDD" id="cd02897">
    <property type="entry name" value="A2M_2"/>
    <property type="match status" value="1"/>
</dbReference>
<evidence type="ECO:0000256" key="4">
    <source>
        <dbReference type="ARBA" id="ARBA00022900"/>
    </source>
</evidence>
<dbReference type="SMART" id="SM01359">
    <property type="entry name" value="A2M_N_2"/>
    <property type="match status" value="1"/>
</dbReference>
<dbReference type="Gene3D" id="6.20.50.160">
    <property type="match status" value="1"/>
</dbReference>
<organism evidence="15 16">
    <name type="scientific">Meloidogyne incognita</name>
    <name type="common">Southern root-knot nematode worm</name>
    <name type="synonym">Oxyuris incognita</name>
    <dbReference type="NCBI Taxonomy" id="6306"/>
    <lineage>
        <taxon>Eukaryota</taxon>
        <taxon>Metazoa</taxon>
        <taxon>Ecdysozoa</taxon>
        <taxon>Nematoda</taxon>
        <taxon>Chromadorea</taxon>
        <taxon>Rhabditida</taxon>
        <taxon>Tylenchina</taxon>
        <taxon>Tylenchomorpha</taxon>
        <taxon>Tylenchoidea</taxon>
        <taxon>Meloidogynidae</taxon>
        <taxon>Meloidogyninae</taxon>
        <taxon>Meloidogyne</taxon>
        <taxon>Meloidogyne incognita group</taxon>
    </lineage>
</organism>
<evidence type="ECO:0000256" key="2">
    <source>
        <dbReference type="ARBA" id="ARBA00022690"/>
    </source>
</evidence>
<dbReference type="Gene3D" id="2.60.40.1930">
    <property type="match status" value="2"/>
</dbReference>
<dbReference type="SMART" id="SM01361">
    <property type="entry name" value="A2M_recep"/>
    <property type="match status" value="1"/>
</dbReference>
<dbReference type="InterPro" id="IPR036595">
    <property type="entry name" value="A-macroglobulin_rcpt-bd_sf"/>
</dbReference>
<dbReference type="Gene3D" id="2.20.130.20">
    <property type="match status" value="1"/>
</dbReference>
<dbReference type="SUPFAM" id="SSF48239">
    <property type="entry name" value="Terpenoid cyclases/Protein prenyltransferases"/>
    <property type="match status" value="1"/>
</dbReference>
<keyword evidence="5" id="KW-1015">Disulfide bond</keyword>
<dbReference type="GO" id="GO:0005615">
    <property type="term" value="C:extracellular space"/>
    <property type="evidence" value="ECO:0007669"/>
    <property type="project" value="InterPro"/>
</dbReference>
<dbReference type="Gene3D" id="2.60.40.2950">
    <property type="match status" value="1"/>
</dbReference>
<protein>
    <recommendedName>
        <fullName evidence="9">TEP1-F</fullName>
    </recommendedName>
</protein>
<dbReference type="InterPro" id="IPR013783">
    <property type="entry name" value="Ig-like_fold"/>
</dbReference>
<dbReference type="InterPro" id="IPR047565">
    <property type="entry name" value="Alpha-macroglob_thiol-ester_cl"/>
</dbReference>
<dbReference type="InterPro" id="IPR001599">
    <property type="entry name" value="Macroglobln_a2"/>
</dbReference>